<dbReference type="Proteomes" id="UP000036202">
    <property type="component" value="Chromosome"/>
</dbReference>
<accession>A0A0H4KCE7</accession>
<dbReference type="EMBL" id="CP011974">
    <property type="protein sequence ID" value="AKO91767.1"/>
    <property type="molecule type" value="Genomic_DNA"/>
</dbReference>
<name>A0A0H4KCE7_9BACI</name>
<dbReference type="AlphaFoldDB" id="A0A0H4KCE7"/>
<keyword evidence="3" id="KW-1185">Reference proteome</keyword>
<dbReference type="GeneID" id="93702524"/>
<organism evidence="2 3">
    <name type="scientific">Priestia filamentosa</name>
    <dbReference type="NCBI Taxonomy" id="1402861"/>
    <lineage>
        <taxon>Bacteria</taxon>
        <taxon>Bacillati</taxon>
        <taxon>Bacillota</taxon>
        <taxon>Bacilli</taxon>
        <taxon>Bacillales</taxon>
        <taxon>Bacillaceae</taxon>
        <taxon>Priestia</taxon>
    </lineage>
</organism>
<dbReference type="Pfam" id="PF15534">
    <property type="entry name" value="Ntox35"/>
    <property type="match status" value="1"/>
</dbReference>
<sequence>MLVQLQAMNENQIHHVIYGSRRSNHYWERLVPNRNWNEIDKIIRLVIQTGQDQKYKKIFKRTKRIEGEPVEVVYLQLKDGSYKLSNAWINFEGKTL</sequence>
<dbReference type="PATRIC" id="fig|135735.6.peg.1285"/>
<dbReference type="OrthoDB" id="2973714at2"/>
<reference evidence="3" key="2">
    <citation type="submission" date="2015-06" db="EMBL/GenBank/DDBJ databases">
        <title>Genome Sequence of Bacillus endophyticus and Analysis of its Companion Mechanism in the Ketogulonigenium vulgare-Bacillus strain Consortium.</title>
        <authorList>
            <person name="Jia N."/>
            <person name="Du J."/>
            <person name="Ding M.-Z."/>
            <person name="Gao F."/>
            <person name="Yuan Y.-J."/>
        </authorList>
    </citation>
    <scope>NUCLEOTIDE SEQUENCE [LARGE SCALE GENOMIC DNA]</scope>
    <source>
        <strain evidence="3">Hbe603</strain>
    </source>
</reference>
<reference evidence="2 3" key="1">
    <citation type="journal article" date="2015" name="PLoS ONE">
        <title>Genome Sequence of Bacillus endophyticus and Analysis of Its Companion Mechanism in the Ketogulonigenium vulgare-Bacillus Strain Consortium.</title>
        <authorList>
            <person name="Jia N."/>
            <person name="Du J."/>
            <person name="Ding M.Z."/>
            <person name="Gao F."/>
            <person name="Yuan Y.J."/>
        </authorList>
    </citation>
    <scope>NUCLEOTIDE SEQUENCE [LARGE SCALE GENOMIC DNA]</scope>
    <source>
        <strain evidence="2 3">Hbe603</strain>
    </source>
</reference>
<evidence type="ECO:0000313" key="2">
    <source>
        <dbReference type="EMBL" id="AKO91767.1"/>
    </source>
</evidence>
<proteinExistence type="predicted"/>
<protein>
    <recommendedName>
        <fullName evidence="1">Bacterial toxin 35 domain-containing protein</fullName>
    </recommendedName>
</protein>
<dbReference type="KEGG" id="beo:BEH_06405"/>
<dbReference type="InterPro" id="IPR029109">
    <property type="entry name" value="Ntox35"/>
</dbReference>
<evidence type="ECO:0000259" key="1">
    <source>
        <dbReference type="Pfam" id="PF15534"/>
    </source>
</evidence>
<accession>A0A231S928</accession>
<gene>
    <name evidence="2" type="ORF">BEH_06405</name>
</gene>
<feature type="domain" description="Bacterial toxin 35" evidence="1">
    <location>
        <begin position="11"/>
        <end position="89"/>
    </location>
</feature>
<evidence type="ECO:0000313" key="3">
    <source>
        <dbReference type="Proteomes" id="UP000036202"/>
    </source>
</evidence>
<dbReference type="RefSeq" id="WP_040058150.1">
    <property type="nucleotide sequence ID" value="NZ_CP011974.1"/>
</dbReference>